<organism evidence="2">
    <name type="scientific">Anoplophora glabripennis</name>
    <name type="common">Asian longhorn beetle</name>
    <name type="synonym">Anoplophora nobilis</name>
    <dbReference type="NCBI Taxonomy" id="217634"/>
    <lineage>
        <taxon>Eukaryota</taxon>
        <taxon>Metazoa</taxon>
        <taxon>Ecdysozoa</taxon>
        <taxon>Arthropoda</taxon>
        <taxon>Hexapoda</taxon>
        <taxon>Insecta</taxon>
        <taxon>Pterygota</taxon>
        <taxon>Neoptera</taxon>
        <taxon>Endopterygota</taxon>
        <taxon>Coleoptera</taxon>
        <taxon>Polyphaga</taxon>
        <taxon>Cucujiformia</taxon>
        <taxon>Chrysomeloidea</taxon>
        <taxon>Cerambycidae</taxon>
        <taxon>Lamiinae</taxon>
        <taxon>Lamiini</taxon>
        <taxon>Anoplophora</taxon>
    </lineage>
</organism>
<protein>
    <submittedName>
        <fullName evidence="2">Uncharacterized protein</fullName>
    </submittedName>
</protein>
<feature type="region of interest" description="Disordered" evidence="1">
    <location>
        <begin position="1"/>
        <end position="44"/>
    </location>
</feature>
<sequence>MVKKDGSSFAISDINHMTEDISEEERSYTPCLDERGNRQGLEGLDTELISDEDRNDFDESHELKTVSDGDALEINAKESELDFTRPEDYEEGEIVDKNKGAKKSEEAEKKKR</sequence>
<feature type="compositionally biased region" description="Basic and acidic residues" evidence="1">
    <location>
        <begin position="94"/>
        <end position="112"/>
    </location>
</feature>
<feature type="region of interest" description="Disordered" evidence="1">
    <location>
        <begin position="70"/>
        <end position="112"/>
    </location>
</feature>
<proteinExistence type="predicted"/>
<evidence type="ECO:0000256" key="1">
    <source>
        <dbReference type="SAM" id="MobiDB-lite"/>
    </source>
</evidence>
<dbReference type="AlphaFoldDB" id="V5I9G6"/>
<accession>V5I9G6</accession>
<dbReference type="EMBL" id="GALX01002970">
    <property type="protein sequence ID" value="JAB65496.1"/>
    <property type="molecule type" value="Transcribed_RNA"/>
</dbReference>
<name>V5I9G6_ANOGL</name>
<feature type="compositionally biased region" description="Basic and acidic residues" evidence="1">
    <location>
        <begin position="75"/>
        <end position="87"/>
    </location>
</feature>
<feature type="compositionally biased region" description="Basic and acidic residues" evidence="1">
    <location>
        <begin position="16"/>
        <end position="37"/>
    </location>
</feature>
<evidence type="ECO:0000313" key="2">
    <source>
        <dbReference type="EMBL" id="JAB65496.1"/>
    </source>
</evidence>
<reference evidence="2" key="1">
    <citation type="submission" date="2013-07" db="EMBL/GenBank/DDBJ databases">
        <title>Midgut Transcriptome Profiling of Anoplphora glabripennis, a Lignocellulose Degrading, Wood-Boring Cerambycid.</title>
        <authorList>
            <person name="Scully E.D."/>
            <person name="Hoover K."/>
            <person name="Carlson J.E."/>
            <person name="Tien M."/>
            <person name="Geib S.M."/>
        </authorList>
    </citation>
    <scope>NUCLEOTIDE SEQUENCE</scope>
</reference>
<dbReference type="OrthoDB" id="1935339at2759"/>